<feature type="non-terminal residue" evidence="1">
    <location>
        <position position="1"/>
    </location>
</feature>
<evidence type="ECO:0000313" key="1">
    <source>
        <dbReference type="EMBL" id="GFH07916.1"/>
    </source>
</evidence>
<dbReference type="Proteomes" id="UP000485058">
    <property type="component" value="Unassembled WGS sequence"/>
</dbReference>
<proteinExistence type="predicted"/>
<sequence>MEAESVLPEDKDAILALLQAEVLNTHTTVHSLAEVEAIIYRGLEAARRRERKRPALVDQLYAALNACARSWSSDSIPQQSRLEAARDAFQVLISEHFAAESAAAKELKAAADGKVELQLWQLMRFLVAQLQRTRDEPLWCQELTHFATAAQRAYATQYSARYLDSLLKAAGTFDDMKVLRNFVNSQTRTRIGQAHNTPEA</sequence>
<dbReference type="EMBL" id="BLLF01000125">
    <property type="protein sequence ID" value="GFH07916.1"/>
    <property type="molecule type" value="Genomic_DNA"/>
</dbReference>
<reference evidence="1 2" key="1">
    <citation type="submission" date="2020-02" db="EMBL/GenBank/DDBJ databases">
        <title>Draft genome sequence of Haematococcus lacustris strain NIES-144.</title>
        <authorList>
            <person name="Morimoto D."/>
            <person name="Nakagawa S."/>
            <person name="Yoshida T."/>
            <person name="Sawayama S."/>
        </authorList>
    </citation>
    <scope>NUCLEOTIDE SEQUENCE [LARGE SCALE GENOMIC DNA]</scope>
    <source>
        <strain evidence="1 2">NIES-144</strain>
    </source>
</reference>
<keyword evidence="2" id="KW-1185">Reference proteome</keyword>
<organism evidence="1 2">
    <name type="scientific">Haematococcus lacustris</name>
    <name type="common">Green alga</name>
    <name type="synonym">Haematococcus pluvialis</name>
    <dbReference type="NCBI Taxonomy" id="44745"/>
    <lineage>
        <taxon>Eukaryota</taxon>
        <taxon>Viridiplantae</taxon>
        <taxon>Chlorophyta</taxon>
        <taxon>core chlorophytes</taxon>
        <taxon>Chlorophyceae</taxon>
        <taxon>CS clade</taxon>
        <taxon>Chlamydomonadales</taxon>
        <taxon>Haematococcaceae</taxon>
        <taxon>Haematococcus</taxon>
    </lineage>
</organism>
<name>A0A699YLY1_HAELA</name>
<evidence type="ECO:0000313" key="2">
    <source>
        <dbReference type="Proteomes" id="UP000485058"/>
    </source>
</evidence>
<accession>A0A699YLY1</accession>
<comment type="caution">
    <text evidence="1">The sequence shown here is derived from an EMBL/GenBank/DDBJ whole genome shotgun (WGS) entry which is preliminary data.</text>
</comment>
<dbReference type="AlphaFoldDB" id="A0A699YLY1"/>
<gene>
    <name evidence="1" type="ORF">HaLaN_02796</name>
</gene>
<protein>
    <submittedName>
        <fullName evidence="1">Uncharacterized protein</fullName>
    </submittedName>
</protein>